<evidence type="ECO:0000256" key="2">
    <source>
        <dbReference type="ARBA" id="ARBA00022553"/>
    </source>
</evidence>
<name>A0A7G9GTF4_9FIRM</name>
<keyword evidence="5" id="KW-0598">Phosphotransferase system</keyword>
<dbReference type="Pfam" id="PF02302">
    <property type="entry name" value="PTS_IIB"/>
    <property type="match status" value="1"/>
</dbReference>
<evidence type="ECO:0000259" key="8">
    <source>
        <dbReference type="PROSITE" id="PS51100"/>
    </source>
</evidence>
<protein>
    <submittedName>
        <fullName evidence="9">PTS sugar transporter subunit IIB</fullName>
    </submittedName>
</protein>
<dbReference type="InterPro" id="IPR051819">
    <property type="entry name" value="PTS_sugar-specific_EIIB"/>
</dbReference>
<dbReference type="SUPFAM" id="SSF52794">
    <property type="entry name" value="PTS system IIB component-like"/>
    <property type="match status" value="1"/>
</dbReference>
<keyword evidence="6" id="KW-0418">Kinase</keyword>
<keyword evidence="1" id="KW-0813">Transport</keyword>
<accession>A0A7G9GTF4</accession>
<reference evidence="9 10" key="1">
    <citation type="submission" date="2020-08" db="EMBL/GenBank/DDBJ databases">
        <authorList>
            <person name="Liu C."/>
            <person name="Sun Q."/>
        </authorList>
    </citation>
    <scope>NUCLEOTIDE SEQUENCE [LARGE SCALE GENOMIC DNA]</scope>
    <source>
        <strain evidence="9 10">NSJ-61</strain>
    </source>
</reference>
<dbReference type="EMBL" id="CP060636">
    <property type="protein sequence ID" value="QNM14086.1"/>
    <property type="molecule type" value="Genomic_DNA"/>
</dbReference>
<keyword evidence="2" id="KW-0597">Phosphoprotein</keyword>
<dbReference type="AlphaFoldDB" id="A0A7G9GTF4"/>
<dbReference type="GO" id="GO:0008982">
    <property type="term" value="F:protein-N(PI)-phosphohistidine-sugar phosphotransferase activity"/>
    <property type="evidence" value="ECO:0007669"/>
    <property type="project" value="InterPro"/>
</dbReference>
<keyword evidence="3 9" id="KW-0762">Sugar transport</keyword>
<evidence type="ECO:0000313" key="10">
    <source>
        <dbReference type="Proteomes" id="UP000515856"/>
    </source>
</evidence>
<dbReference type="GO" id="GO:0016301">
    <property type="term" value="F:kinase activity"/>
    <property type="evidence" value="ECO:0007669"/>
    <property type="project" value="UniProtKB-KW"/>
</dbReference>
<feature type="domain" description="PTS EIIB type-3" evidence="8">
    <location>
        <begin position="1"/>
        <end position="107"/>
    </location>
</feature>
<keyword evidence="4" id="KW-0808">Transferase</keyword>
<evidence type="ECO:0000256" key="4">
    <source>
        <dbReference type="ARBA" id="ARBA00022679"/>
    </source>
</evidence>
<evidence type="ECO:0000256" key="1">
    <source>
        <dbReference type="ARBA" id="ARBA00022448"/>
    </source>
</evidence>
<dbReference type="InterPro" id="IPR003501">
    <property type="entry name" value="PTS_EIIB_2/3"/>
</dbReference>
<evidence type="ECO:0000256" key="3">
    <source>
        <dbReference type="ARBA" id="ARBA00022597"/>
    </source>
</evidence>
<dbReference type="KEGG" id="ehn:H9Q80_09195"/>
<dbReference type="Proteomes" id="UP000515856">
    <property type="component" value="Chromosome"/>
</dbReference>
<evidence type="ECO:0000256" key="7">
    <source>
        <dbReference type="PROSITE-ProRule" id="PRU00423"/>
    </source>
</evidence>
<dbReference type="InterPro" id="IPR013012">
    <property type="entry name" value="PTS_EIIB_3"/>
</dbReference>
<proteinExistence type="predicted"/>
<evidence type="ECO:0000256" key="5">
    <source>
        <dbReference type="ARBA" id="ARBA00022683"/>
    </source>
</evidence>
<gene>
    <name evidence="9" type="ORF">H9Q80_09195</name>
</gene>
<dbReference type="PANTHER" id="PTHR34581:SF2">
    <property type="entry name" value="PTS SYSTEM N,N'-DIACETYLCHITOBIOSE-SPECIFIC EIIB COMPONENT"/>
    <property type="match status" value="1"/>
</dbReference>
<dbReference type="RefSeq" id="WP_117454805.1">
    <property type="nucleotide sequence ID" value="NZ_CP060636.1"/>
</dbReference>
<dbReference type="GO" id="GO:0009401">
    <property type="term" value="P:phosphoenolpyruvate-dependent sugar phosphotransferase system"/>
    <property type="evidence" value="ECO:0007669"/>
    <property type="project" value="UniProtKB-KW"/>
</dbReference>
<keyword evidence="10" id="KW-1185">Reference proteome</keyword>
<evidence type="ECO:0000256" key="6">
    <source>
        <dbReference type="ARBA" id="ARBA00022777"/>
    </source>
</evidence>
<sequence>MKRIYLFCDQGMSTSLLASRMQDVANTHLLPIEILAFSNKKIQKIVDEKHPDVILLGPQVKYMFQQVVDKYDKETPVMLIDQDDYGMMDGEKVLKKALLLLKKRKEQGEQEK</sequence>
<evidence type="ECO:0000313" key="9">
    <source>
        <dbReference type="EMBL" id="QNM14086.1"/>
    </source>
</evidence>
<organism evidence="9 10">
    <name type="scientific">[Eubacterium] hominis</name>
    <dbReference type="NCBI Taxonomy" id="2764325"/>
    <lineage>
        <taxon>Bacteria</taxon>
        <taxon>Bacillati</taxon>
        <taxon>Bacillota</taxon>
        <taxon>Erysipelotrichia</taxon>
        <taxon>Erysipelotrichales</taxon>
        <taxon>Erysipelotrichaceae</taxon>
        <taxon>Amedibacillus</taxon>
    </lineage>
</organism>
<feature type="modified residue" description="Phosphocysteine; by EIIA" evidence="7">
    <location>
        <position position="8"/>
    </location>
</feature>
<dbReference type="Gene3D" id="3.40.50.2300">
    <property type="match status" value="1"/>
</dbReference>
<dbReference type="InterPro" id="IPR036095">
    <property type="entry name" value="PTS_EIIB-like_sf"/>
</dbReference>
<dbReference type="PANTHER" id="PTHR34581">
    <property type="entry name" value="PTS SYSTEM N,N'-DIACETYLCHITOBIOSE-SPECIFIC EIIB COMPONENT"/>
    <property type="match status" value="1"/>
</dbReference>
<dbReference type="PROSITE" id="PS51100">
    <property type="entry name" value="PTS_EIIB_TYPE_3"/>
    <property type="match status" value="1"/>
</dbReference>